<dbReference type="EMBL" id="RWGY01000051">
    <property type="protein sequence ID" value="TVU06225.1"/>
    <property type="molecule type" value="Genomic_DNA"/>
</dbReference>
<protein>
    <submittedName>
        <fullName evidence="1">Uncharacterized protein</fullName>
    </submittedName>
</protein>
<comment type="caution">
    <text evidence="1">The sequence shown here is derived from an EMBL/GenBank/DDBJ whole genome shotgun (WGS) entry which is preliminary data.</text>
</comment>
<sequence>MEEVRAVASHQKFLKHCVKSTHSSVGGRTMLNWEQGLALCTAHAPGASWNPGRGSLASFLQLKIRTKKAQIVSC</sequence>
<evidence type="ECO:0000313" key="2">
    <source>
        <dbReference type="Proteomes" id="UP000324897"/>
    </source>
</evidence>
<name>A0A5J9T4C9_9POAL</name>
<feature type="non-terminal residue" evidence="1">
    <location>
        <position position="74"/>
    </location>
</feature>
<keyword evidence="2" id="KW-1185">Reference proteome</keyword>
<dbReference type="Gramene" id="TVU06225">
    <property type="protein sequence ID" value="TVU06225"/>
    <property type="gene ID" value="EJB05_49426"/>
</dbReference>
<evidence type="ECO:0000313" key="1">
    <source>
        <dbReference type="EMBL" id="TVU06225.1"/>
    </source>
</evidence>
<accession>A0A5J9T4C9</accession>
<dbReference type="Proteomes" id="UP000324897">
    <property type="component" value="Unassembled WGS sequence"/>
</dbReference>
<gene>
    <name evidence="1" type="ORF">EJB05_49426</name>
</gene>
<proteinExistence type="predicted"/>
<reference evidence="1 2" key="1">
    <citation type="journal article" date="2019" name="Sci. Rep.">
        <title>A high-quality genome of Eragrostis curvula grass provides insights into Poaceae evolution and supports new strategies to enhance forage quality.</title>
        <authorList>
            <person name="Carballo J."/>
            <person name="Santos B.A.C.M."/>
            <person name="Zappacosta D."/>
            <person name="Garbus I."/>
            <person name="Selva J.P."/>
            <person name="Gallo C.A."/>
            <person name="Diaz A."/>
            <person name="Albertini E."/>
            <person name="Caccamo M."/>
            <person name="Echenique V."/>
        </authorList>
    </citation>
    <scope>NUCLEOTIDE SEQUENCE [LARGE SCALE GENOMIC DNA]</scope>
    <source>
        <strain evidence="2">cv. Victoria</strain>
        <tissue evidence="1">Leaf</tissue>
    </source>
</reference>
<dbReference type="AlphaFoldDB" id="A0A5J9T4C9"/>
<organism evidence="1 2">
    <name type="scientific">Eragrostis curvula</name>
    <name type="common">weeping love grass</name>
    <dbReference type="NCBI Taxonomy" id="38414"/>
    <lineage>
        <taxon>Eukaryota</taxon>
        <taxon>Viridiplantae</taxon>
        <taxon>Streptophyta</taxon>
        <taxon>Embryophyta</taxon>
        <taxon>Tracheophyta</taxon>
        <taxon>Spermatophyta</taxon>
        <taxon>Magnoliopsida</taxon>
        <taxon>Liliopsida</taxon>
        <taxon>Poales</taxon>
        <taxon>Poaceae</taxon>
        <taxon>PACMAD clade</taxon>
        <taxon>Chloridoideae</taxon>
        <taxon>Eragrostideae</taxon>
        <taxon>Eragrostidinae</taxon>
        <taxon>Eragrostis</taxon>
    </lineage>
</organism>